<proteinExistence type="predicted"/>
<accession>A0ABQ5ABG3</accession>
<reference evidence="1" key="1">
    <citation type="journal article" date="2022" name="Int. J. Mol. Sci.">
        <title>Draft Genome of Tanacetum Coccineum: Genomic Comparison of Closely Related Tanacetum-Family Plants.</title>
        <authorList>
            <person name="Yamashiro T."/>
            <person name="Shiraishi A."/>
            <person name="Nakayama K."/>
            <person name="Satake H."/>
        </authorList>
    </citation>
    <scope>NUCLEOTIDE SEQUENCE</scope>
</reference>
<sequence>MAPLPHHDLRHPWLRYQVDGYDEGIVHSYEQRLETIWSRPVNRVHVLDFTGLTPEMRQDLGVRLRMVYTRGEGQMSDTEIGLDVADTLCFQLRGDGSDRLIPDKGEIRDYWIEISSDRDFLGSYVLIQDPVRRLCHKMIAYSISGRGQAPEKVTSVDLFYLGSMDRWTTNISHLLAQYIFRHAERRKSRARLSGGYFIGRLAMHFGLVSNEGLRGLQVVTRELPLIDLHELRRLNIYSRFGDTWAWVAPGLERQQVAATGAHEADEASPAIDEGA</sequence>
<evidence type="ECO:0000313" key="1">
    <source>
        <dbReference type="EMBL" id="GJS98971.1"/>
    </source>
</evidence>
<evidence type="ECO:0000313" key="2">
    <source>
        <dbReference type="Proteomes" id="UP001151760"/>
    </source>
</evidence>
<gene>
    <name evidence="1" type="ORF">Tco_0820141</name>
</gene>
<name>A0ABQ5ABG3_9ASTR</name>
<protein>
    <submittedName>
        <fullName evidence="1">Uncharacterized protein</fullName>
    </submittedName>
</protein>
<keyword evidence="2" id="KW-1185">Reference proteome</keyword>
<dbReference type="Proteomes" id="UP001151760">
    <property type="component" value="Unassembled WGS sequence"/>
</dbReference>
<reference evidence="1" key="2">
    <citation type="submission" date="2022-01" db="EMBL/GenBank/DDBJ databases">
        <authorList>
            <person name="Yamashiro T."/>
            <person name="Shiraishi A."/>
            <person name="Satake H."/>
            <person name="Nakayama K."/>
        </authorList>
    </citation>
    <scope>NUCLEOTIDE SEQUENCE</scope>
</reference>
<organism evidence="1 2">
    <name type="scientific">Tanacetum coccineum</name>
    <dbReference type="NCBI Taxonomy" id="301880"/>
    <lineage>
        <taxon>Eukaryota</taxon>
        <taxon>Viridiplantae</taxon>
        <taxon>Streptophyta</taxon>
        <taxon>Embryophyta</taxon>
        <taxon>Tracheophyta</taxon>
        <taxon>Spermatophyta</taxon>
        <taxon>Magnoliopsida</taxon>
        <taxon>eudicotyledons</taxon>
        <taxon>Gunneridae</taxon>
        <taxon>Pentapetalae</taxon>
        <taxon>asterids</taxon>
        <taxon>campanulids</taxon>
        <taxon>Asterales</taxon>
        <taxon>Asteraceae</taxon>
        <taxon>Asteroideae</taxon>
        <taxon>Anthemideae</taxon>
        <taxon>Anthemidinae</taxon>
        <taxon>Tanacetum</taxon>
    </lineage>
</organism>
<dbReference type="EMBL" id="BQNB010012084">
    <property type="protein sequence ID" value="GJS98971.1"/>
    <property type="molecule type" value="Genomic_DNA"/>
</dbReference>
<comment type="caution">
    <text evidence="1">The sequence shown here is derived from an EMBL/GenBank/DDBJ whole genome shotgun (WGS) entry which is preliminary data.</text>
</comment>